<dbReference type="InterPro" id="IPR045522">
    <property type="entry name" value="DUF6474"/>
</dbReference>
<dbReference type="AlphaFoldDB" id="A0A2N3XS90"/>
<comment type="caution">
    <text evidence="1">The sequence shown here is derived from an EMBL/GenBank/DDBJ whole genome shotgun (WGS) entry which is preliminary data.</text>
</comment>
<sequence>MSYRTAAGLKVIAVELLDGKVLAAVRKRTPGRKIRTKDTTGSRKAIKQAKKADKKAAKAIKKGEHGRITPGNAKKIIGVAKVVGPVVAPFALHAVSVARERYERMRARQLGVPVDELGSFTGRGAALHARIAGDAGALGELREQSASTEEAVVAEQYAERTAKRLVQLTSAVRAAERMPAQRRRSAHRAVDAELGRIEDDLLTRFGVARVRH</sequence>
<reference evidence="1" key="1">
    <citation type="submission" date="2017-12" db="EMBL/GenBank/DDBJ databases">
        <title>Sequencing the genomes of 1000 Actinobacteria strains.</title>
        <authorList>
            <person name="Klenk H.-P."/>
        </authorList>
    </citation>
    <scope>NUCLEOTIDE SEQUENCE [LARGE SCALE GENOMIC DNA]</scope>
    <source>
        <strain evidence="1">DSM 44228</strain>
    </source>
</reference>
<dbReference type="Pfam" id="PF20079">
    <property type="entry name" value="DUF6474"/>
    <property type="match status" value="1"/>
</dbReference>
<dbReference type="EMBL" id="PJNB01000001">
    <property type="protein sequence ID" value="PKW13535.1"/>
    <property type="molecule type" value="Genomic_DNA"/>
</dbReference>
<dbReference type="STRING" id="994479.GCA_000194155_06457"/>
<keyword evidence="2" id="KW-1185">Reference proteome</keyword>
<accession>A0A2N3XS90</accession>
<protein>
    <submittedName>
        <fullName evidence="1">Uncharacterized protein</fullName>
    </submittedName>
</protein>
<evidence type="ECO:0000313" key="2">
    <source>
        <dbReference type="Proteomes" id="UP000233786"/>
    </source>
</evidence>
<name>A0A2N3XS90_SACSN</name>
<gene>
    <name evidence="1" type="ORF">A8926_1071</name>
</gene>
<proteinExistence type="predicted"/>
<dbReference type="RefSeq" id="WP_237710864.1">
    <property type="nucleotide sequence ID" value="NZ_CP061007.1"/>
</dbReference>
<dbReference type="Proteomes" id="UP000233786">
    <property type="component" value="Unassembled WGS sequence"/>
</dbReference>
<evidence type="ECO:0000313" key="1">
    <source>
        <dbReference type="EMBL" id="PKW13535.1"/>
    </source>
</evidence>
<organism evidence="1 2">
    <name type="scientific">Saccharopolyspora spinosa</name>
    <dbReference type="NCBI Taxonomy" id="60894"/>
    <lineage>
        <taxon>Bacteria</taxon>
        <taxon>Bacillati</taxon>
        <taxon>Actinomycetota</taxon>
        <taxon>Actinomycetes</taxon>
        <taxon>Pseudonocardiales</taxon>
        <taxon>Pseudonocardiaceae</taxon>
        <taxon>Saccharopolyspora</taxon>
    </lineage>
</organism>